<keyword evidence="3" id="KW-0808">Transferase</keyword>
<dbReference type="OrthoDB" id="1000417at2"/>
<organism evidence="3 4">
    <name type="scientific">Bifidobacterium simiarum</name>
    <dbReference type="NCBI Taxonomy" id="2045441"/>
    <lineage>
        <taxon>Bacteria</taxon>
        <taxon>Bacillati</taxon>
        <taxon>Actinomycetota</taxon>
        <taxon>Actinomycetes</taxon>
        <taxon>Bifidobacteriales</taxon>
        <taxon>Bifidobacteriaceae</taxon>
        <taxon>Bifidobacterium</taxon>
    </lineage>
</organism>
<sequence>MEISPETREFIRLHRTDDVRDLALHAGNTDGIDLPFALDQIDGWQRARIKLPEWADCNDIIYPPHLSMEQCSSQTTARYKADLAARLIDASTDTVADATALVDLTGGFGVDFSYMARSFDRAVYVERQAHLCDLAKHNTTALGLHHTEIVNADSAEYLHTQLSPTAPVTMIFIDPARRDAHGGRTVAIADCTPDVIALEPLLLARARYVMIKLSPMLDWRKAVHDLGGAGVVREVHIVSTGNECKELLIVLSGHRQTDTIRMHCVNDGEIIDYVIDASGEIVESSEITAPAEITSPAEIAASQTVWRYLYEPNASIMKAGCFALIERRYGIRQISQNSHLFVSTGPDPIPDFPGRTFAVDAVTGMGKRELRAALNGITHANIAVRNFPMTVAALRKKLKLKDGGETYLFATTDAERRHILLVTRKTEQKVARRIV</sequence>
<dbReference type="InterPro" id="IPR054168">
    <property type="entry name" value="PG_1098_Fer"/>
</dbReference>
<dbReference type="InterPro" id="IPR041497">
    <property type="entry name" value="Thump-like"/>
</dbReference>
<protein>
    <submittedName>
        <fullName evidence="3">SAM-dependent methyltransferase</fullName>
    </submittedName>
</protein>
<keyword evidence="3" id="KW-0489">Methyltransferase</keyword>
<evidence type="ECO:0000259" key="1">
    <source>
        <dbReference type="Pfam" id="PF18096"/>
    </source>
</evidence>
<evidence type="ECO:0000313" key="3">
    <source>
        <dbReference type="EMBL" id="PJM75835.1"/>
    </source>
</evidence>
<dbReference type="GO" id="GO:0032259">
    <property type="term" value="P:methylation"/>
    <property type="evidence" value="ECO:0007669"/>
    <property type="project" value="UniProtKB-KW"/>
</dbReference>
<dbReference type="Gene3D" id="1.10.10.1110">
    <property type="entry name" value="Methyltransferase PG1098, N-terminal domain"/>
    <property type="match status" value="1"/>
</dbReference>
<reference evidence="3 4" key="1">
    <citation type="submission" date="2017-10" db="EMBL/GenBank/DDBJ databases">
        <title>Draft genome sequences of strains TRE 1, TRE 9, TRE H and TRI 7, isolated from tamarins, belonging to four potential novel Bifidobacterium species.</title>
        <authorList>
            <person name="Mattarelli P."/>
            <person name="Modesto M."/>
            <person name="Puglisi E."/>
            <person name="Morelli L."/>
            <person name="Spezio C."/>
            <person name="Bonetti A."/>
            <person name="Sandri C."/>
        </authorList>
    </citation>
    <scope>NUCLEOTIDE SEQUENCE [LARGE SCALE GENOMIC DNA]</scope>
    <source>
        <strain evidence="4">TRI7</strain>
    </source>
</reference>
<dbReference type="Gene3D" id="3.40.50.150">
    <property type="entry name" value="Vaccinia Virus protein VP39"/>
    <property type="match status" value="1"/>
</dbReference>
<dbReference type="GO" id="GO:0008168">
    <property type="term" value="F:methyltransferase activity"/>
    <property type="evidence" value="ECO:0007669"/>
    <property type="project" value="UniProtKB-KW"/>
</dbReference>
<dbReference type="InterPro" id="IPR029063">
    <property type="entry name" value="SAM-dependent_MTases_sf"/>
</dbReference>
<dbReference type="Pfam" id="PF22013">
    <property type="entry name" value="PG_1098_Fer"/>
    <property type="match status" value="1"/>
</dbReference>
<feature type="domain" description="THUMP-like" evidence="1">
    <location>
        <begin position="354"/>
        <end position="425"/>
    </location>
</feature>
<dbReference type="SUPFAM" id="SSF53335">
    <property type="entry name" value="S-adenosyl-L-methionine-dependent methyltransferases"/>
    <property type="match status" value="1"/>
</dbReference>
<evidence type="ECO:0000313" key="4">
    <source>
        <dbReference type="Proteomes" id="UP000231451"/>
    </source>
</evidence>
<dbReference type="EMBL" id="PEBK01000002">
    <property type="protein sequence ID" value="PJM75835.1"/>
    <property type="molecule type" value="Genomic_DNA"/>
</dbReference>
<comment type="caution">
    <text evidence="3">The sequence shown here is derived from an EMBL/GenBank/DDBJ whole genome shotgun (WGS) entry which is preliminary data.</text>
</comment>
<name>A0A2M9HG85_9BIFI</name>
<keyword evidence="4" id="KW-1185">Reference proteome</keyword>
<accession>A0A2M9HG85</accession>
<evidence type="ECO:0000259" key="2">
    <source>
        <dbReference type="Pfam" id="PF22013"/>
    </source>
</evidence>
<proteinExistence type="predicted"/>
<dbReference type="Pfam" id="PF18096">
    <property type="entry name" value="Thump_like"/>
    <property type="match status" value="1"/>
</dbReference>
<dbReference type="RefSeq" id="WP_100512369.1">
    <property type="nucleotide sequence ID" value="NZ_PEBK01000002.1"/>
</dbReference>
<feature type="domain" description="PG-1098 ferredoxin-like" evidence="2">
    <location>
        <begin position="308"/>
        <end position="353"/>
    </location>
</feature>
<dbReference type="AlphaFoldDB" id="A0A2M9HG85"/>
<gene>
    <name evidence="3" type="ORF">CSQ87_02910</name>
</gene>
<dbReference type="Proteomes" id="UP000231451">
    <property type="component" value="Unassembled WGS sequence"/>
</dbReference>